<sequence length="910" mass="100806">MLHSPLLISPSVDFWPQTAAALLDADHMLGAAARAGSRDFSGYQVVVPAFSHAVHWRTALAQALQRHAPPQAGFIPPRINTMAGWLAMQPPQPQQDDSERLMQLYAQLRQHGWLKKMFTARRNTDLLPLAQTLLSLSDELTQALLPAMERAPGDADERWQAALAQLSPSARSMLSDEAQLVWSIWQSQLDGNDKTAQRYARMLALARPGAHAPLAPLMWISPVAPEPMELAFLEAYGEHAEVQPVQIDWRGPDIPLLYRTAWPELCDTPLAPAPDDLFAPQMDAPTLALCPAASLEDASLQSAQVVLDWLRQGKNDIAVVAQDRVSARRLRALLERAQVSVADETGWKLSTTRAAAAMAAWCDVVTSRGETTALLDLLKSPFIFAGMADKSAAVMQIEWQLRRENISGEWRSVQAVFKDGSLAAGVLQAVAAQAALFDGRKTLADWSACAQQLLDALDMRDAFAQDIAGQQVLQLLDDLGARQADADGGELFSFAEWRALLNLQLDAVTFMPPITDRRIVMLPLNGARLRNFDAVLVIGADAEHLPSQPQETLFFSNAVRHELGLPTRLSRQHQQLRDLTELLCANREVVLCWQTHKDGEPNPKSPWLERLELCLAKAGMEPLRELRHDLPLHELLAAPSTMPAPSAAELTPARLSASAYNRLVACPYQFFAQHMLRVNVMDELSDMPEKRDYGGWLHEILMKYHEALRDAKTPVEQRAALLATISDEVFGKAIREHPAALGYEARWRKVMPAYLVWANERESLGWHFVLGELPLQHALAWPDGGIELYGRLDRVDENAEGERAVLDYKTSSLPSLAAKLRNAEDHQLPFYGLLSGQTMAAAHYVALEPYRDKTGDVAAPDFEAQQQALQQQIITVMQAIGNDAPLPANGIESVCQYCEVRGLCRKGVWQ</sequence>
<keyword evidence="2" id="KW-0547">Nucleotide-binding</keyword>
<dbReference type="GO" id="GO:0004386">
    <property type="term" value="F:helicase activity"/>
    <property type="evidence" value="ECO:0007669"/>
    <property type="project" value="UniProtKB-KW"/>
</dbReference>
<dbReference type="EMBL" id="CP011409">
    <property type="protein sequence ID" value="AKZ62476.1"/>
    <property type="molecule type" value="Genomic_DNA"/>
</dbReference>
<accession>A0ABM5UZD4</accession>
<name>A0ABM5UZD4_9BURK</name>
<keyword evidence="2" id="KW-0067">ATP-binding</keyword>
<protein>
    <submittedName>
        <fullName evidence="2">Helicase I</fullName>
    </submittedName>
</protein>
<evidence type="ECO:0000313" key="2">
    <source>
        <dbReference type="EMBL" id="AKZ62476.1"/>
    </source>
</evidence>
<proteinExistence type="predicted"/>
<keyword evidence="2" id="KW-0378">Hydrolase</keyword>
<keyword evidence="3" id="KW-1185">Reference proteome</keyword>
<keyword evidence="2" id="KW-0347">Helicase</keyword>
<gene>
    <name evidence="2" type="ORF">F506_07110</name>
</gene>
<dbReference type="SUPFAM" id="SSF52540">
    <property type="entry name" value="P-loop containing nucleoside triphosphate hydrolases"/>
    <property type="match status" value="1"/>
</dbReference>
<dbReference type="Gene3D" id="3.90.320.10">
    <property type="match status" value="1"/>
</dbReference>
<evidence type="ECO:0000313" key="3">
    <source>
        <dbReference type="Proteomes" id="UP000063429"/>
    </source>
</evidence>
<reference evidence="3" key="1">
    <citation type="journal article" date="2015" name="Genome Announc.">
        <title>Complete Genome Sequence of Herbaspirillum hiltneri N3 (DSM 17495), Isolated from Surface-Sterilized Wheat Roots.</title>
        <authorList>
            <person name="Guizelini D."/>
            <person name="Saizaki P.M."/>
            <person name="Coimbra N.A."/>
            <person name="Weiss V.A."/>
            <person name="Faoro H."/>
            <person name="Sfeir M.Z."/>
            <person name="Baura V.A."/>
            <person name="Monteiro R.A."/>
            <person name="Chubatsu L.S."/>
            <person name="Souza E.M."/>
            <person name="Cruz L.M."/>
            <person name="Pedrosa F.O."/>
            <person name="Raittz R.T."/>
            <person name="Marchaukoski J.N."/>
            <person name="Steffens M.B."/>
        </authorList>
    </citation>
    <scope>NUCLEOTIDE SEQUENCE [LARGE SCALE GENOMIC DNA]</scope>
    <source>
        <strain evidence="3">N3</strain>
    </source>
</reference>
<feature type="domain" description="PD-(D/E)XK endonuclease-like" evidence="1">
    <location>
        <begin position="654"/>
        <end position="905"/>
    </location>
</feature>
<dbReference type="Pfam" id="PF12705">
    <property type="entry name" value="PDDEXK_1"/>
    <property type="match status" value="1"/>
</dbReference>
<dbReference type="Proteomes" id="UP000063429">
    <property type="component" value="Chromosome"/>
</dbReference>
<dbReference type="RefSeq" id="WP_053196119.1">
    <property type="nucleotide sequence ID" value="NZ_CP011409.1"/>
</dbReference>
<dbReference type="InterPro" id="IPR011604">
    <property type="entry name" value="PDDEXK-like_dom_sf"/>
</dbReference>
<organism evidence="2 3">
    <name type="scientific">Herbaspirillum hiltneri N3</name>
    <dbReference type="NCBI Taxonomy" id="1262470"/>
    <lineage>
        <taxon>Bacteria</taxon>
        <taxon>Pseudomonadati</taxon>
        <taxon>Pseudomonadota</taxon>
        <taxon>Betaproteobacteria</taxon>
        <taxon>Burkholderiales</taxon>
        <taxon>Oxalobacteraceae</taxon>
        <taxon>Herbaspirillum</taxon>
    </lineage>
</organism>
<dbReference type="InterPro" id="IPR027417">
    <property type="entry name" value="P-loop_NTPase"/>
</dbReference>
<dbReference type="InterPro" id="IPR038726">
    <property type="entry name" value="PDDEXK_AddAB-type"/>
</dbReference>
<evidence type="ECO:0000259" key="1">
    <source>
        <dbReference type="Pfam" id="PF12705"/>
    </source>
</evidence>